<gene>
    <name evidence="2" type="ORF">ACFQPS_06745</name>
</gene>
<protein>
    <submittedName>
        <fullName evidence="2">Class I SAM-dependent methyltransferase</fullName>
    </submittedName>
</protein>
<dbReference type="Proteomes" id="UP001596456">
    <property type="component" value="Unassembled WGS sequence"/>
</dbReference>
<sequence>MQKVLHVGCGPAPTRLHALFDRTAWEEVRLDIDPAVRPDILGSITDMGQVPDGAMDALYSSHNIEHLYPHEVPVALREFRRVLRPDGFALITCPDMQSIATLVAEGRLEDPAYVSPAGPITPLDMMYGLRSALAAGNLFMAHRTAFTHRTLGAHLQAAGFSRILVQRDARRFALWALALVQDAPPERLRVLLDKGFPLPVPDSVLQPPQPAG</sequence>
<dbReference type="Pfam" id="PF08241">
    <property type="entry name" value="Methyltransf_11"/>
    <property type="match status" value="1"/>
</dbReference>
<comment type="caution">
    <text evidence="2">The sequence shown here is derived from an EMBL/GenBank/DDBJ whole genome shotgun (WGS) entry which is preliminary data.</text>
</comment>
<dbReference type="GO" id="GO:0008168">
    <property type="term" value="F:methyltransferase activity"/>
    <property type="evidence" value="ECO:0007669"/>
    <property type="project" value="UniProtKB-KW"/>
</dbReference>
<dbReference type="SUPFAM" id="SSF53335">
    <property type="entry name" value="S-adenosyl-L-methionine-dependent methyltransferases"/>
    <property type="match status" value="1"/>
</dbReference>
<dbReference type="EMBL" id="JBHTCM010000007">
    <property type="protein sequence ID" value="MFC7332856.1"/>
    <property type="molecule type" value="Genomic_DNA"/>
</dbReference>
<dbReference type="Gene3D" id="3.40.50.150">
    <property type="entry name" value="Vaccinia Virus protein VP39"/>
    <property type="match status" value="1"/>
</dbReference>
<evidence type="ECO:0000259" key="1">
    <source>
        <dbReference type="Pfam" id="PF08241"/>
    </source>
</evidence>
<evidence type="ECO:0000313" key="3">
    <source>
        <dbReference type="Proteomes" id="UP001596456"/>
    </source>
</evidence>
<reference evidence="3" key="1">
    <citation type="journal article" date="2019" name="Int. J. Syst. Evol. Microbiol.">
        <title>The Global Catalogue of Microorganisms (GCM) 10K type strain sequencing project: providing services to taxonomists for standard genome sequencing and annotation.</title>
        <authorList>
            <consortium name="The Broad Institute Genomics Platform"/>
            <consortium name="The Broad Institute Genome Sequencing Center for Infectious Disease"/>
            <person name="Wu L."/>
            <person name="Ma J."/>
        </authorList>
    </citation>
    <scope>NUCLEOTIDE SEQUENCE [LARGE SCALE GENOMIC DNA]</scope>
    <source>
        <strain evidence="3">CGMCC 1.16275</strain>
    </source>
</reference>
<feature type="domain" description="Methyltransferase type 11" evidence="1">
    <location>
        <begin position="5"/>
        <end position="91"/>
    </location>
</feature>
<name>A0ABW2KUI5_9PROT</name>
<evidence type="ECO:0000313" key="2">
    <source>
        <dbReference type="EMBL" id="MFC7332856.1"/>
    </source>
</evidence>
<keyword evidence="3" id="KW-1185">Reference proteome</keyword>
<proteinExistence type="predicted"/>
<dbReference type="RefSeq" id="WP_377357567.1">
    <property type="nucleotide sequence ID" value="NZ_JBHTCM010000007.1"/>
</dbReference>
<keyword evidence="2" id="KW-0808">Transferase</keyword>
<dbReference type="InterPro" id="IPR029063">
    <property type="entry name" value="SAM-dependent_MTases_sf"/>
</dbReference>
<dbReference type="GO" id="GO:0032259">
    <property type="term" value="P:methylation"/>
    <property type="evidence" value="ECO:0007669"/>
    <property type="project" value="UniProtKB-KW"/>
</dbReference>
<organism evidence="2 3">
    <name type="scientific">Rhodocista pekingensis</name>
    <dbReference type="NCBI Taxonomy" id="201185"/>
    <lineage>
        <taxon>Bacteria</taxon>
        <taxon>Pseudomonadati</taxon>
        <taxon>Pseudomonadota</taxon>
        <taxon>Alphaproteobacteria</taxon>
        <taxon>Rhodospirillales</taxon>
        <taxon>Azospirillaceae</taxon>
        <taxon>Rhodocista</taxon>
    </lineage>
</organism>
<dbReference type="InterPro" id="IPR013216">
    <property type="entry name" value="Methyltransf_11"/>
</dbReference>
<dbReference type="CDD" id="cd02440">
    <property type="entry name" value="AdoMet_MTases"/>
    <property type="match status" value="1"/>
</dbReference>
<keyword evidence="2" id="KW-0489">Methyltransferase</keyword>
<accession>A0ABW2KUI5</accession>